<name>A0A8I6S012_CIMLE</name>
<dbReference type="PROSITE" id="PS51840">
    <property type="entry name" value="C2_NT"/>
    <property type="match status" value="1"/>
</dbReference>
<dbReference type="Pfam" id="PF10358">
    <property type="entry name" value="NT-C2"/>
    <property type="match status" value="1"/>
</dbReference>
<feature type="region of interest" description="Disordered" evidence="2">
    <location>
        <begin position="329"/>
        <end position="383"/>
    </location>
</feature>
<evidence type="ECO:0000256" key="1">
    <source>
        <dbReference type="ARBA" id="ARBA00034780"/>
    </source>
</evidence>
<evidence type="ECO:0000259" key="3">
    <source>
        <dbReference type="PROSITE" id="PS51840"/>
    </source>
</evidence>
<protein>
    <recommendedName>
        <fullName evidence="3">C2 NT-type domain-containing protein</fullName>
    </recommendedName>
</protein>
<dbReference type="PANTHER" id="PTHR21456:SF1">
    <property type="entry name" value="C2 NT-TYPE DOMAIN-CONTAINING PROTEIN"/>
    <property type="match status" value="1"/>
</dbReference>
<dbReference type="RefSeq" id="XP_014250980.1">
    <property type="nucleotide sequence ID" value="XM_014395494.2"/>
</dbReference>
<keyword evidence="5" id="KW-1185">Reference proteome</keyword>
<sequence length="491" mass="53407">MAFMMKKKKYKFSVELCLEEITAVPFLSGVLFAKVRLLDGKSFIDTSSREEVQDHKVRWGAKFEFVCKMSANASTGILDPCMLRISVRKEIKGGRSFQKLGFTDLNLAEFAGSGCIQRKCLLEGYDTRRRQDNSTLSVTIKMNMISGDILFKVPSPTKMRQEKIPTGETNQRDENSDRRDDFSGGSIASVSSGFSSLTKKRPPLFNSDVAGEAEDNGGLVECYPGGAAPLDEGLEMGHSRNPSNTSQMSKGSGYGSMNSQHSRQSSSGDSGHIRCPSWPVWSPRLGPIPPTPPLSASPVPSKLWASPLLLKRKVEGSLLATPKSVTAFRFPPWSAPRATSSPGLLTQPSPSTPRRPLSPLAKNPPVELHERNNGSSCLVETGSLDRGKAALERRKKAAEEGPGSGRVEFTRFNTNSLIDQLLKATNLENTDETTKTTGLQLFIAKDGTTALGSQEVKSQMSAGVFKQVVIEENSQSQWINIEPSCNGQVVA</sequence>
<dbReference type="AlphaFoldDB" id="A0A8I6S012"/>
<dbReference type="GeneID" id="106667511"/>
<dbReference type="Proteomes" id="UP000494040">
    <property type="component" value="Unassembled WGS sequence"/>
</dbReference>
<dbReference type="InterPro" id="IPR019448">
    <property type="entry name" value="NT-C2"/>
</dbReference>
<comment type="similarity">
    <text evidence="1">Belongs to the EEIG family.</text>
</comment>
<dbReference type="InterPro" id="IPR039931">
    <property type="entry name" value="EEIG1/2-like"/>
</dbReference>
<feature type="compositionally biased region" description="Basic and acidic residues" evidence="2">
    <location>
        <begin position="159"/>
        <end position="182"/>
    </location>
</feature>
<organism evidence="4 5">
    <name type="scientific">Cimex lectularius</name>
    <name type="common">Bed bug</name>
    <name type="synonym">Acanthia lectularia</name>
    <dbReference type="NCBI Taxonomy" id="79782"/>
    <lineage>
        <taxon>Eukaryota</taxon>
        <taxon>Metazoa</taxon>
        <taxon>Ecdysozoa</taxon>
        <taxon>Arthropoda</taxon>
        <taxon>Hexapoda</taxon>
        <taxon>Insecta</taxon>
        <taxon>Pterygota</taxon>
        <taxon>Neoptera</taxon>
        <taxon>Paraneoptera</taxon>
        <taxon>Hemiptera</taxon>
        <taxon>Heteroptera</taxon>
        <taxon>Panheteroptera</taxon>
        <taxon>Cimicomorpha</taxon>
        <taxon>Cimicidae</taxon>
        <taxon>Cimex</taxon>
    </lineage>
</organism>
<evidence type="ECO:0000256" key="2">
    <source>
        <dbReference type="SAM" id="MobiDB-lite"/>
    </source>
</evidence>
<feature type="compositionally biased region" description="Low complexity" evidence="2">
    <location>
        <begin position="345"/>
        <end position="360"/>
    </location>
</feature>
<feature type="compositionally biased region" description="Polar residues" evidence="2">
    <location>
        <begin position="240"/>
        <end position="250"/>
    </location>
</feature>
<feature type="domain" description="C2 NT-type" evidence="3">
    <location>
        <begin position="2"/>
        <end position="144"/>
    </location>
</feature>
<reference evidence="4" key="1">
    <citation type="submission" date="2022-01" db="UniProtKB">
        <authorList>
            <consortium name="EnsemblMetazoa"/>
        </authorList>
    </citation>
    <scope>IDENTIFICATION</scope>
</reference>
<evidence type="ECO:0000313" key="4">
    <source>
        <dbReference type="EnsemblMetazoa" id="XP_014250980.1"/>
    </source>
</evidence>
<feature type="compositionally biased region" description="Low complexity" evidence="2">
    <location>
        <begin position="255"/>
        <end position="270"/>
    </location>
</feature>
<accession>A0A8I6S012</accession>
<dbReference type="PANTHER" id="PTHR21456">
    <property type="entry name" value="FAMILY WITH SEQUENCE SIMILARITY 102"/>
    <property type="match status" value="1"/>
</dbReference>
<dbReference type="EnsemblMetazoa" id="XM_014395494.2">
    <property type="protein sequence ID" value="XP_014250980.1"/>
    <property type="gene ID" value="LOC106667511"/>
</dbReference>
<proteinExistence type="inferred from homology"/>
<feature type="region of interest" description="Disordered" evidence="2">
    <location>
        <begin position="206"/>
        <end position="275"/>
    </location>
</feature>
<dbReference type="OrthoDB" id="3365224at2759"/>
<evidence type="ECO:0000313" key="5">
    <source>
        <dbReference type="Proteomes" id="UP000494040"/>
    </source>
</evidence>
<dbReference type="KEGG" id="clec:106667511"/>
<feature type="region of interest" description="Disordered" evidence="2">
    <location>
        <begin position="155"/>
        <end position="187"/>
    </location>
</feature>